<gene>
    <name evidence="2" type="primary">LOC108618233</name>
</gene>
<reference evidence="2" key="3">
    <citation type="submission" date="2025-08" db="UniProtKB">
        <authorList>
            <consortium name="RefSeq"/>
        </authorList>
    </citation>
    <scope>IDENTIFICATION</scope>
    <source>
        <tissue evidence="2">Whole organism</tissue>
    </source>
</reference>
<dbReference type="GeneID" id="108618233"/>
<protein>
    <submittedName>
        <fullName evidence="2">DENN domain-containing protein 4C</fullName>
    </submittedName>
</protein>
<dbReference type="Proteomes" id="UP000694904">
    <property type="component" value="Chromosome X"/>
</dbReference>
<reference evidence="1" key="1">
    <citation type="journal article" date="1997" name="Nucleic Acids Res.">
        <title>tRNAscan-SE: a program for improved detection of transfer RNA genes in genomic sequence.</title>
        <authorList>
            <person name="Lowe T.M."/>
            <person name="Eddy S.R."/>
        </authorList>
    </citation>
    <scope>NUCLEOTIDE SEQUENCE [LARGE SCALE GENOMIC DNA]</scope>
</reference>
<keyword evidence="1" id="KW-1185">Reference proteome</keyword>
<reference evidence="1" key="2">
    <citation type="journal article" date="2016" name="G3 (Bethesda)">
        <title>Genome Evolution in Three Species of Cactophilic Drosophila.</title>
        <authorList>
            <person name="Sanchez-Flores A."/>
            <person name="Penazola F."/>
            <person name="Carpinteyro-Ponce J."/>
            <person name="Nazario-Yepiz N."/>
            <person name="Abreu-Goodger C."/>
            <person name="Machado C.A."/>
            <person name="Markow T.A."/>
        </authorList>
    </citation>
    <scope>NUCLEOTIDE SEQUENCE [LARGE SCALE GENOMIC DNA]</scope>
</reference>
<name>A0ABM1PR15_DROAR</name>
<proteinExistence type="predicted"/>
<dbReference type="PANTHER" id="PTHR12296:SF30">
    <property type="entry name" value="DENN DOMAIN-CONTAINING PROTEIN CRAG"/>
    <property type="match status" value="1"/>
</dbReference>
<dbReference type="PANTHER" id="PTHR12296">
    <property type="entry name" value="DENN DOMAIN-CONTAINING PROTEIN 4"/>
    <property type="match status" value="1"/>
</dbReference>
<evidence type="ECO:0000313" key="2">
    <source>
        <dbReference type="RefSeq" id="XP_017869651.1"/>
    </source>
</evidence>
<accession>A0ABM1PR15</accession>
<evidence type="ECO:0000313" key="1">
    <source>
        <dbReference type="Proteomes" id="UP000694904"/>
    </source>
</evidence>
<sequence>MSGWSAEDSNLNTTCHACNKLTVPFLSVQITRLASAADAESNGERVAADKSSLTVPYLNPLVLRKELENILTQEGDLSLIKPTFVEEHPIIYWNLLWLMERIEGKTHLPELCLPPTSDEEQLDPLTKVKTVHIQCLWDNLSLHSETSGSPMYILYRQTQPASPLIKALLTDQAQLSMNVIQQILSAIRCNDLATPLKRLANERHKLKSSGVERSHSFYRDILFLALTAIGRANVDMATFHREYAAVFDKLTERECNMYYRNQDLPPSASTIFCRAYFKPLLLP</sequence>
<dbReference type="RefSeq" id="XP_017869651.1">
    <property type="nucleotide sequence ID" value="XM_018014162.1"/>
</dbReference>
<dbReference type="InterPro" id="IPR051696">
    <property type="entry name" value="DENN_Domain_GEFs"/>
</dbReference>
<organism evidence="1 2">
    <name type="scientific">Drosophila arizonae</name>
    <name type="common">Fruit fly</name>
    <dbReference type="NCBI Taxonomy" id="7263"/>
    <lineage>
        <taxon>Eukaryota</taxon>
        <taxon>Metazoa</taxon>
        <taxon>Ecdysozoa</taxon>
        <taxon>Arthropoda</taxon>
        <taxon>Hexapoda</taxon>
        <taxon>Insecta</taxon>
        <taxon>Pterygota</taxon>
        <taxon>Neoptera</taxon>
        <taxon>Endopterygota</taxon>
        <taxon>Diptera</taxon>
        <taxon>Brachycera</taxon>
        <taxon>Muscomorpha</taxon>
        <taxon>Ephydroidea</taxon>
        <taxon>Drosophilidae</taxon>
        <taxon>Drosophila</taxon>
    </lineage>
</organism>